<dbReference type="Pfam" id="PF03703">
    <property type="entry name" value="bPH_2"/>
    <property type="match status" value="1"/>
</dbReference>
<keyword evidence="1" id="KW-0472">Membrane</keyword>
<gene>
    <name evidence="3" type="ORF">DRJ31_01040</name>
</gene>
<organism evidence="3 4">
    <name type="scientific">Thermoproteota archaeon</name>
    <dbReference type="NCBI Taxonomy" id="2056631"/>
    <lineage>
        <taxon>Archaea</taxon>
        <taxon>Thermoproteota</taxon>
    </lineage>
</organism>
<evidence type="ECO:0000256" key="1">
    <source>
        <dbReference type="SAM" id="Phobius"/>
    </source>
</evidence>
<sequence length="175" mass="20349">MEFKSDIKLKKMYFLYSLWATIPLACISVLLSFIHVIGMVISLTILIALTIFLSIWIPKFYDSIRFRVEENHAYAKYGVWWIKEKRVPYSLVSQVRVRQGPIQRRLGLANVDVFTPATGVLRPEVTFFQLNSIKAQNVQDAIRVKVGLLSPLEKKAVEVEILEELKKIREILERR</sequence>
<feature type="transmembrane region" description="Helical" evidence="1">
    <location>
        <begin position="37"/>
        <end position="57"/>
    </location>
</feature>
<dbReference type="InterPro" id="IPR005182">
    <property type="entry name" value="YdbS-like_PH"/>
</dbReference>
<reference evidence="3 4" key="1">
    <citation type="submission" date="2018-06" db="EMBL/GenBank/DDBJ databases">
        <title>Extensive metabolic versatility and redundancy in microbially diverse, dynamic hydrothermal sediments.</title>
        <authorList>
            <person name="Dombrowski N."/>
            <person name="Teske A."/>
            <person name="Baker B.J."/>
        </authorList>
    </citation>
    <scope>NUCLEOTIDE SEQUENCE [LARGE SCALE GENOMIC DNA]</scope>
    <source>
        <strain evidence="3">B66_G16</strain>
    </source>
</reference>
<accession>A0A497ET40</accession>
<keyword evidence="1" id="KW-0812">Transmembrane</keyword>
<dbReference type="Proteomes" id="UP000278475">
    <property type="component" value="Unassembled WGS sequence"/>
</dbReference>
<evidence type="ECO:0000313" key="4">
    <source>
        <dbReference type="Proteomes" id="UP000278475"/>
    </source>
</evidence>
<dbReference type="EMBL" id="QMQV01000004">
    <property type="protein sequence ID" value="RLE50523.1"/>
    <property type="molecule type" value="Genomic_DNA"/>
</dbReference>
<feature type="domain" description="YdbS-like PH" evidence="2">
    <location>
        <begin position="63"/>
        <end position="126"/>
    </location>
</feature>
<dbReference type="AlphaFoldDB" id="A0A497ET40"/>
<evidence type="ECO:0000259" key="2">
    <source>
        <dbReference type="Pfam" id="PF03703"/>
    </source>
</evidence>
<protein>
    <recommendedName>
        <fullName evidence="2">YdbS-like PH domain-containing protein</fullName>
    </recommendedName>
</protein>
<proteinExistence type="predicted"/>
<name>A0A497ET40_9CREN</name>
<evidence type="ECO:0000313" key="3">
    <source>
        <dbReference type="EMBL" id="RLE50523.1"/>
    </source>
</evidence>
<comment type="caution">
    <text evidence="3">The sequence shown here is derived from an EMBL/GenBank/DDBJ whole genome shotgun (WGS) entry which is preliminary data.</text>
</comment>
<feature type="transmembrane region" description="Helical" evidence="1">
    <location>
        <begin position="12"/>
        <end position="31"/>
    </location>
</feature>
<keyword evidence="1" id="KW-1133">Transmembrane helix</keyword>